<reference evidence="2 3" key="1">
    <citation type="journal article" date="2018" name="Nat. Biotechnol.">
        <title>A standardized bacterial taxonomy based on genome phylogeny substantially revises the tree of life.</title>
        <authorList>
            <person name="Parks D.H."/>
            <person name="Chuvochina M."/>
            <person name="Waite D.W."/>
            <person name="Rinke C."/>
            <person name="Skarshewski A."/>
            <person name="Chaumeil P.A."/>
            <person name="Hugenholtz P."/>
        </authorList>
    </citation>
    <scope>NUCLEOTIDE SEQUENCE [LARGE SCALE GENOMIC DNA]</scope>
    <source>
        <strain evidence="2">UBA9375</strain>
    </source>
</reference>
<protein>
    <recommendedName>
        <fullName evidence="4">Mu-protocadherin-putative cell-suface protein</fullName>
    </recommendedName>
</protein>
<sequence length="305" mass="34448">MNRPGSGNRPEIGNRPGNGNRPDIVNRPGNGNRPDIVNRPGSGDRNNINIGNNRGPGKNNISINQINKNNVRVGNNVRNNWNGRHVNAFNRSWWSNRPGWNSPAWRYQHGWGRYPAGYWWRPVTAVALTGWFTGWWNTPSYYDYGENIYYQDNSVYYGDQPVATADEYYQQAVALADSVPKDTSDTSEDQTEWMPLGVYAITNADSEDTNMVLQLAVNKEGVIAGTFYNDITQVSHPVEGMVEKENQRASWRFSDGSNPDLVMETGIYNLTKDQTDVLVHFNAEKTQTWMLVRLPEPEGDGGKTN</sequence>
<organism evidence="2 3">
    <name type="scientific">Gimesia maris</name>
    <dbReference type="NCBI Taxonomy" id="122"/>
    <lineage>
        <taxon>Bacteria</taxon>
        <taxon>Pseudomonadati</taxon>
        <taxon>Planctomycetota</taxon>
        <taxon>Planctomycetia</taxon>
        <taxon>Planctomycetales</taxon>
        <taxon>Planctomycetaceae</taxon>
        <taxon>Gimesia</taxon>
    </lineage>
</organism>
<evidence type="ECO:0000313" key="2">
    <source>
        <dbReference type="EMBL" id="HCO23691.1"/>
    </source>
</evidence>
<proteinExistence type="predicted"/>
<accession>A0A3D3R494</accession>
<feature type="compositionally biased region" description="Low complexity" evidence="1">
    <location>
        <begin position="46"/>
        <end position="63"/>
    </location>
</feature>
<gene>
    <name evidence="2" type="ORF">DIT97_11770</name>
</gene>
<evidence type="ECO:0008006" key="4">
    <source>
        <dbReference type="Google" id="ProtNLM"/>
    </source>
</evidence>
<dbReference type="Proteomes" id="UP000263642">
    <property type="component" value="Unassembled WGS sequence"/>
</dbReference>
<comment type="caution">
    <text evidence="2">The sequence shown here is derived from an EMBL/GenBank/DDBJ whole genome shotgun (WGS) entry which is preliminary data.</text>
</comment>
<name>A0A3D3R494_9PLAN</name>
<evidence type="ECO:0000313" key="3">
    <source>
        <dbReference type="Proteomes" id="UP000263642"/>
    </source>
</evidence>
<evidence type="ECO:0000256" key="1">
    <source>
        <dbReference type="SAM" id="MobiDB-lite"/>
    </source>
</evidence>
<feature type="region of interest" description="Disordered" evidence="1">
    <location>
        <begin position="1"/>
        <end position="63"/>
    </location>
</feature>
<dbReference type="AlphaFoldDB" id="A0A3D3R494"/>
<dbReference type="EMBL" id="DQAY01000068">
    <property type="protein sequence ID" value="HCO23691.1"/>
    <property type="molecule type" value="Genomic_DNA"/>
</dbReference>